<dbReference type="PANTHER" id="PTHR43782">
    <property type="entry name" value="ARGINASE"/>
    <property type="match status" value="1"/>
</dbReference>
<accession>A0A9D1JG77</accession>
<dbReference type="PANTHER" id="PTHR43782:SF3">
    <property type="entry name" value="ARGINASE"/>
    <property type="match status" value="1"/>
</dbReference>
<dbReference type="CDD" id="cd09999">
    <property type="entry name" value="Arginase-like_1"/>
    <property type="match status" value="1"/>
</dbReference>
<protein>
    <submittedName>
        <fullName evidence="5">Arginase family protein</fullName>
    </submittedName>
</protein>
<name>A0A9D1JG77_9FIRM</name>
<keyword evidence="1" id="KW-0479">Metal-binding</keyword>
<comment type="caution">
    <text evidence="5">The sequence shown here is derived from an EMBL/GenBank/DDBJ whole genome shotgun (WGS) entry which is preliminary data.</text>
</comment>
<gene>
    <name evidence="5" type="ORF">IAB98_08830</name>
</gene>
<organism evidence="5 6">
    <name type="scientific">Candidatus Egerieimonas intestinavium</name>
    <dbReference type="NCBI Taxonomy" id="2840777"/>
    <lineage>
        <taxon>Bacteria</taxon>
        <taxon>Bacillati</taxon>
        <taxon>Bacillota</taxon>
        <taxon>Clostridia</taxon>
        <taxon>Lachnospirales</taxon>
        <taxon>Lachnospiraceae</taxon>
        <taxon>Lachnospiraceae incertae sedis</taxon>
        <taxon>Candidatus Egerieimonas</taxon>
    </lineage>
</organism>
<dbReference type="SUPFAM" id="SSF52768">
    <property type="entry name" value="Arginase/deacetylase"/>
    <property type="match status" value="1"/>
</dbReference>
<reference evidence="5" key="2">
    <citation type="journal article" date="2021" name="PeerJ">
        <title>Extensive microbial diversity within the chicken gut microbiome revealed by metagenomics and culture.</title>
        <authorList>
            <person name="Gilroy R."/>
            <person name="Ravi A."/>
            <person name="Getino M."/>
            <person name="Pursley I."/>
            <person name="Horton D.L."/>
            <person name="Alikhan N.F."/>
            <person name="Baker D."/>
            <person name="Gharbi K."/>
            <person name="Hall N."/>
            <person name="Watson M."/>
            <person name="Adriaenssens E.M."/>
            <person name="Foster-Nyarko E."/>
            <person name="Jarju S."/>
            <person name="Secka A."/>
            <person name="Antonio M."/>
            <person name="Oren A."/>
            <person name="Chaudhuri R.R."/>
            <person name="La Ragione R."/>
            <person name="Hildebrand F."/>
            <person name="Pallen M.J."/>
        </authorList>
    </citation>
    <scope>NUCLEOTIDE SEQUENCE</scope>
    <source>
        <strain evidence="5">ChiSxjej1B13-7041</strain>
    </source>
</reference>
<dbReference type="EMBL" id="DVHU01000080">
    <property type="protein sequence ID" value="HIR93505.1"/>
    <property type="molecule type" value="Genomic_DNA"/>
</dbReference>
<evidence type="ECO:0000256" key="1">
    <source>
        <dbReference type="ARBA" id="ARBA00022723"/>
    </source>
</evidence>
<evidence type="ECO:0000256" key="2">
    <source>
        <dbReference type="ARBA" id="ARBA00022801"/>
    </source>
</evidence>
<dbReference type="GO" id="GO:0004053">
    <property type="term" value="F:arginase activity"/>
    <property type="evidence" value="ECO:0007669"/>
    <property type="project" value="TreeGrafter"/>
</dbReference>
<dbReference type="PROSITE" id="PS51409">
    <property type="entry name" value="ARGINASE_2"/>
    <property type="match status" value="1"/>
</dbReference>
<dbReference type="InterPro" id="IPR006035">
    <property type="entry name" value="Ureohydrolase"/>
</dbReference>
<dbReference type="Gene3D" id="3.40.800.10">
    <property type="entry name" value="Ureohydrolase domain"/>
    <property type="match status" value="1"/>
</dbReference>
<sequence length="286" mass="32200">MSTLRLMIPEWRGGLNPNYVFGSELLAHIAPPNETDETICVEVNRDFQRTPKQEKGIDEGAGLLSQMSETEKLLREKNPDKLIVFGGDCSVTQIPFDYLNGKYKGELGVIWLDAHPDISGVNDSSHLHEMVLGNLLGLNQTPELTRAKHPLKKSHVIMAGLIEEELREMDRACRELKLKIASPDSLKKDSGKVMEWIKENKIRHVAVHWDLDVLSPADFRSIYPAEPYTEVSEFPAAVGRMTLEEVGRLLRDVSGAAEIVGLSLTEHLPWDAIRLRKTLSDIDIFR</sequence>
<reference evidence="5" key="1">
    <citation type="submission" date="2020-10" db="EMBL/GenBank/DDBJ databases">
        <authorList>
            <person name="Gilroy R."/>
        </authorList>
    </citation>
    <scope>NUCLEOTIDE SEQUENCE</scope>
    <source>
        <strain evidence="5">ChiSxjej1B13-7041</strain>
    </source>
</reference>
<comment type="similarity">
    <text evidence="4">Belongs to the arginase family.</text>
</comment>
<proteinExistence type="inferred from homology"/>
<dbReference type="InterPro" id="IPR023696">
    <property type="entry name" value="Ureohydrolase_dom_sf"/>
</dbReference>
<keyword evidence="3" id="KW-0464">Manganese</keyword>
<keyword evidence="2" id="KW-0378">Hydrolase</keyword>
<dbReference type="Proteomes" id="UP000886841">
    <property type="component" value="Unassembled WGS sequence"/>
</dbReference>
<evidence type="ECO:0000256" key="4">
    <source>
        <dbReference type="PROSITE-ProRule" id="PRU00742"/>
    </source>
</evidence>
<evidence type="ECO:0000313" key="6">
    <source>
        <dbReference type="Proteomes" id="UP000886841"/>
    </source>
</evidence>
<dbReference type="GO" id="GO:0030145">
    <property type="term" value="F:manganese ion binding"/>
    <property type="evidence" value="ECO:0007669"/>
    <property type="project" value="TreeGrafter"/>
</dbReference>
<evidence type="ECO:0000313" key="5">
    <source>
        <dbReference type="EMBL" id="HIR93505.1"/>
    </source>
</evidence>
<evidence type="ECO:0000256" key="3">
    <source>
        <dbReference type="ARBA" id="ARBA00023211"/>
    </source>
</evidence>
<dbReference type="Pfam" id="PF00491">
    <property type="entry name" value="Arginase"/>
    <property type="match status" value="1"/>
</dbReference>
<dbReference type="AlphaFoldDB" id="A0A9D1JG77"/>
<dbReference type="GO" id="GO:0005829">
    <property type="term" value="C:cytosol"/>
    <property type="evidence" value="ECO:0007669"/>
    <property type="project" value="TreeGrafter"/>
</dbReference>